<evidence type="ECO:0000313" key="1">
    <source>
        <dbReference type="EMBL" id="KKN54897.1"/>
    </source>
</evidence>
<protein>
    <submittedName>
        <fullName evidence="1">Uncharacterized protein</fullName>
    </submittedName>
</protein>
<dbReference type="EMBL" id="LAZR01000908">
    <property type="protein sequence ID" value="KKN54897.1"/>
    <property type="molecule type" value="Genomic_DNA"/>
</dbReference>
<comment type="caution">
    <text evidence="1">The sequence shown here is derived from an EMBL/GenBank/DDBJ whole genome shotgun (WGS) entry which is preliminary data.</text>
</comment>
<dbReference type="AlphaFoldDB" id="A0A0F9RYA4"/>
<gene>
    <name evidence="1" type="ORF">LCGC14_0587900</name>
</gene>
<dbReference type="InterPro" id="IPR036388">
    <property type="entry name" value="WH-like_DNA-bd_sf"/>
</dbReference>
<proteinExistence type="predicted"/>
<name>A0A0F9RYA4_9ZZZZ</name>
<dbReference type="Gene3D" id="1.10.10.10">
    <property type="entry name" value="Winged helix-like DNA-binding domain superfamily/Winged helix DNA-binding domain"/>
    <property type="match status" value="1"/>
</dbReference>
<accession>A0A0F9RYA4</accession>
<dbReference type="Pfam" id="PF13384">
    <property type="entry name" value="HTH_23"/>
    <property type="match status" value="1"/>
</dbReference>
<organism evidence="1">
    <name type="scientific">marine sediment metagenome</name>
    <dbReference type="NCBI Taxonomy" id="412755"/>
    <lineage>
        <taxon>unclassified sequences</taxon>
        <taxon>metagenomes</taxon>
        <taxon>ecological metagenomes</taxon>
    </lineage>
</organism>
<sequence>MKMIYYASEMRRKQIVNLSEAGVRNSEIARLVGVSRQRVHQILNGSKDWARQKVSRAIRDGWMQRGVACASCGSSNSVTHGHHPDYSKWDEVEWLCAPCHKQRHSSLSS</sequence>
<reference evidence="1" key="1">
    <citation type="journal article" date="2015" name="Nature">
        <title>Complex archaea that bridge the gap between prokaryotes and eukaryotes.</title>
        <authorList>
            <person name="Spang A."/>
            <person name="Saw J.H."/>
            <person name="Jorgensen S.L."/>
            <person name="Zaremba-Niedzwiedzka K."/>
            <person name="Martijn J."/>
            <person name="Lind A.E."/>
            <person name="van Eijk R."/>
            <person name="Schleper C."/>
            <person name="Guy L."/>
            <person name="Ettema T.J."/>
        </authorList>
    </citation>
    <scope>NUCLEOTIDE SEQUENCE</scope>
</reference>